<gene>
    <name evidence="1" type="ORF">H2199_006964</name>
</gene>
<keyword evidence="2" id="KW-1185">Reference proteome</keyword>
<comment type="caution">
    <text evidence="1">The sequence shown here is derived from an EMBL/GenBank/DDBJ whole genome shotgun (WGS) entry which is preliminary data.</text>
</comment>
<name>A0ACC2YSC5_9PEZI</name>
<dbReference type="Proteomes" id="UP001172680">
    <property type="component" value="Unassembled WGS sequence"/>
</dbReference>
<reference evidence="1" key="1">
    <citation type="submission" date="2022-10" db="EMBL/GenBank/DDBJ databases">
        <title>Culturing micro-colonial fungi from biological soil crusts in the Mojave desert and describing Neophaeococcomyces mojavensis, and introducing the new genera and species Taxawa tesnikishii.</title>
        <authorList>
            <person name="Kurbessoian T."/>
            <person name="Stajich J.E."/>
        </authorList>
    </citation>
    <scope>NUCLEOTIDE SEQUENCE</scope>
    <source>
        <strain evidence="1">JES_115</strain>
    </source>
</reference>
<proteinExistence type="predicted"/>
<protein>
    <submittedName>
        <fullName evidence="1">Uncharacterized protein</fullName>
    </submittedName>
</protein>
<accession>A0ACC2YSC5</accession>
<organism evidence="1 2">
    <name type="scientific">Coniosporium tulheliwenetii</name>
    <dbReference type="NCBI Taxonomy" id="3383036"/>
    <lineage>
        <taxon>Eukaryota</taxon>
        <taxon>Fungi</taxon>
        <taxon>Dikarya</taxon>
        <taxon>Ascomycota</taxon>
        <taxon>Pezizomycotina</taxon>
        <taxon>Dothideomycetes</taxon>
        <taxon>Dothideomycetes incertae sedis</taxon>
        <taxon>Coniosporium</taxon>
    </lineage>
</organism>
<dbReference type="EMBL" id="JAPDRP010000021">
    <property type="protein sequence ID" value="KAJ9638277.1"/>
    <property type="molecule type" value="Genomic_DNA"/>
</dbReference>
<evidence type="ECO:0000313" key="1">
    <source>
        <dbReference type="EMBL" id="KAJ9638277.1"/>
    </source>
</evidence>
<sequence>MVNQERLTDEKLSYLSSPTDTQFSGDVTIMMPDEPSIPTPSIQKKSWLPWPAKRKLTDEEKSSLYDTIVQNLEECPNGYPRLAAFQASEDSFSLYREDKLKRFDDDDEQTGRQRLLKSRAKDVADAKGRADEDSRPALLEQLRTKLIEYDDMLIRARDLGAFQRPSKRDYQSVRSFYHNYGPLAQTEAECIRHREDIVTLRQGREWAGFDGFIEKSLQKIDCKLVRYLFCNADLRRKTTDPDGHYYSAARIENFVALLITCVIFILLVLPVVAMYKLTCNTSRNATFDAVGVLIVFTLLFSAAMSLLTKARRHELFAASAAYCAVLVVFISNFNNVGQVPVSPR</sequence>
<evidence type="ECO:0000313" key="2">
    <source>
        <dbReference type="Proteomes" id="UP001172680"/>
    </source>
</evidence>